<sequence>MTDNKKIMDIARMTKRGASVRVTIPKKVLKKLNFKDEDLIAFYESEDGRIYIDLLK</sequence>
<evidence type="ECO:0000313" key="2">
    <source>
        <dbReference type="EMBL" id="CAC12342.1"/>
    </source>
</evidence>
<dbReference type="Gene3D" id="2.10.260.10">
    <property type="match status" value="1"/>
</dbReference>
<evidence type="ECO:0000259" key="1">
    <source>
        <dbReference type="Pfam" id="PF04014"/>
    </source>
</evidence>
<evidence type="ECO:0000313" key="3">
    <source>
        <dbReference type="Proteomes" id="UP000001024"/>
    </source>
</evidence>
<reference evidence="2 3" key="1">
    <citation type="journal article" date="2000" name="Nature">
        <title>The genome sequence of the thermoacidophilic scavenger Thermoplasma acidophilum.</title>
        <authorList>
            <person name="Ruepp A."/>
            <person name="Graml W."/>
            <person name="Santos-Martinez M.L."/>
            <person name="Koretke K.K."/>
            <person name="Volker C."/>
            <person name="Mewes H.W."/>
            <person name="Frishman D."/>
            <person name="Stocker S."/>
            <person name="Lupas A.N."/>
            <person name="Baumeister W."/>
        </authorList>
    </citation>
    <scope>NUCLEOTIDE SEQUENCE [LARGE SCALE GENOMIC DNA]</scope>
    <source>
        <strain evidence="3">ATCC 25905 / DSM 1728 / JCM 9062 / NBRC 15155 / AMRC-C165</strain>
    </source>
</reference>
<gene>
    <name evidence="2" type="ordered locus">Ta1217</name>
</gene>
<accession>Q9HIV9</accession>
<feature type="domain" description="SpoVT-AbrB" evidence="1">
    <location>
        <begin position="17"/>
        <end position="52"/>
    </location>
</feature>
<dbReference type="GO" id="GO:0003677">
    <property type="term" value="F:DNA binding"/>
    <property type="evidence" value="ECO:0007669"/>
    <property type="project" value="InterPro"/>
</dbReference>
<dbReference type="RefSeq" id="WP_010901624.1">
    <property type="nucleotide sequence ID" value="NC_002578.1"/>
</dbReference>
<dbReference type="PaxDb" id="273075-Ta1217"/>
<dbReference type="STRING" id="273075.gene:9572441"/>
<protein>
    <recommendedName>
        <fullName evidence="1">SpoVT-AbrB domain-containing protein</fullName>
    </recommendedName>
</protein>
<organism evidence="2 3">
    <name type="scientific">Thermoplasma acidophilum (strain ATCC 25905 / DSM 1728 / JCM 9062 / NBRC 15155 / AMRC-C165)</name>
    <dbReference type="NCBI Taxonomy" id="273075"/>
    <lineage>
        <taxon>Archaea</taxon>
        <taxon>Methanobacteriati</taxon>
        <taxon>Thermoplasmatota</taxon>
        <taxon>Thermoplasmata</taxon>
        <taxon>Thermoplasmatales</taxon>
        <taxon>Thermoplasmataceae</taxon>
        <taxon>Thermoplasma</taxon>
    </lineage>
</organism>
<keyword evidence="3" id="KW-1185">Reference proteome</keyword>
<dbReference type="InterPro" id="IPR037914">
    <property type="entry name" value="SpoVT-AbrB_sf"/>
</dbReference>
<dbReference type="InterPro" id="IPR007159">
    <property type="entry name" value="SpoVT-AbrB_dom"/>
</dbReference>
<dbReference type="EnsemblBacteria" id="CAC12342">
    <property type="protein sequence ID" value="CAC12342"/>
    <property type="gene ID" value="CAC12342"/>
</dbReference>
<dbReference type="SUPFAM" id="SSF89447">
    <property type="entry name" value="AbrB/MazE/MraZ-like"/>
    <property type="match status" value="1"/>
</dbReference>
<dbReference type="eggNOG" id="arCOG07405">
    <property type="taxonomic scope" value="Archaea"/>
</dbReference>
<dbReference type="EMBL" id="AL445066">
    <property type="protein sequence ID" value="CAC12342.1"/>
    <property type="molecule type" value="Genomic_DNA"/>
</dbReference>
<dbReference type="Proteomes" id="UP000001024">
    <property type="component" value="Chromosome"/>
</dbReference>
<dbReference type="OrthoDB" id="56400at2157"/>
<dbReference type="AlphaFoldDB" id="Q9HIV9"/>
<name>Q9HIV9_THEAC</name>
<proteinExistence type="predicted"/>
<dbReference type="HOGENOM" id="CLU_3003336_0_0_2"/>
<dbReference type="KEGG" id="tac:Ta1217"/>
<dbReference type="Pfam" id="PF04014">
    <property type="entry name" value="MazE_antitoxin"/>
    <property type="match status" value="1"/>
</dbReference>
<dbReference type="InParanoid" id="Q9HIV9"/>